<organism evidence="2 3">
    <name type="scientific">Cladobotryum mycophilum</name>
    <dbReference type="NCBI Taxonomy" id="491253"/>
    <lineage>
        <taxon>Eukaryota</taxon>
        <taxon>Fungi</taxon>
        <taxon>Dikarya</taxon>
        <taxon>Ascomycota</taxon>
        <taxon>Pezizomycotina</taxon>
        <taxon>Sordariomycetes</taxon>
        <taxon>Hypocreomycetidae</taxon>
        <taxon>Hypocreales</taxon>
        <taxon>Hypocreaceae</taxon>
        <taxon>Cladobotryum</taxon>
    </lineage>
</organism>
<name>A0ABR0SR04_9HYPO</name>
<feature type="region of interest" description="Disordered" evidence="1">
    <location>
        <begin position="210"/>
        <end position="231"/>
    </location>
</feature>
<sequence length="727" mass="79668">MHPSAQPVSLQVERPNQGRSGVQEIEHKKQSKAAEACLPFFHNDFNWNREHEWKGNIAGDKISPTGTQSTVSAMEISDLSCPSLCSKTTLGTRSDSQYEHASHESLDEGMSASMFSGAQIAMPLADISPAATVRSVAGKEQPGEQTESLVLLNARVEIGKPYEDNCVTLLEQSPARDETMPSQCQFPAGFESGGKGNDQGIPKEIHLAQSVGRGERCGPRPYGIDGKEGNWNIESDEENYEADADADGLSSSCSTPGKYSFSYLNESCSQAPRRHSFESQHVYAQCWDLGSLRQALEPAPIVQLSPECSGAGYVAATGDEAGEPSSLPVSNSLTNSGDVGSQQPGALRKRGPVEDDGGEGSGGNNGGQKRPRKTGDDDTSTPGLRYSCPYPKRYTWHHWNCSLQRTRSQPGGYEDFTQVRIHVMKYHCLSQRCKRCWMRMTKSKLATHEALGLCTEKDCPYPGLLTEEKEADIRSVTFRGTNSEKWHNFFLALFSDASTVLEVPTPYYECTIPSTQVIPPRMDSDPSRLTPMTPALPPVMTSRSDGATTHDRPIITFTEDLIELSEVDFRPNQFSFWATEPGSTSQDPAYILTSIENGPELIEGQLTTYMAMNPTSAPSYPASMQQPDTSHPSASIALTGQANQKAMELLQDIDRRHKYNVEYLGHIVQPTQGLPEEVHVPLRIVDLLLLHKNMEKVGNALDFLISSLLVQGTIPMDIRFGEGVPGN</sequence>
<dbReference type="EMBL" id="JAVFKD010000012">
    <property type="protein sequence ID" value="KAK5994155.1"/>
    <property type="molecule type" value="Genomic_DNA"/>
</dbReference>
<feature type="region of interest" description="Disordered" evidence="1">
    <location>
        <begin position="315"/>
        <end position="384"/>
    </location>
</feature>
<feature type="region of interest" description="Disordered" evidence="1">
    <location>
        <begin position="1"/>
        <end position="28"/>
    </location>
</feature>
<gene>
    <name evidence="2" type="ORF">PT974_07596</name>
</gene>
<proteinExistence type="predicted"/>
<evidence type="ECO:0000313" key="3">
    <source>
        <dbReference type="Proteomes" id="UP001338125"/>
    </source>
</evidence>
<keyword evidence="3" id="KW-1185">Reference proteome</keyword>
<accession>A0ABR0SR04</accession>
<comment type="caution">
    <text evidence="2">The sequence shown here is derived from an EMBL/GenBank/DDBJ whole genome shotgun (WGS) entry which is preliminary data.</text>
</comment>
<dbReference type="PANTHER" id="PTHR38166:SF1">
    <property type="entry name" value="C2H2-TYPE DOMAIN-CONTAINING PROTEIN"/>
    <property type="match status" value="1"/>
</dbReference>
<protein>
    <submittedName>
        <fullName evidence="2">Uncharacterized protein</fullName>
    </submittedName>
</protein>
<evidence type="ECO:0000313" key="2">
    <source>
        <dbReference type="EMBL" id="KAK5994155.1"/>
    </source>
</evidence>
<evidence type="ECO:0000256" key="1">
    <source>
        <dbReference type="SAM" id="MobiDB-lite"/>
    </source>
</evidence>
<feature type="compositionally biased region" description="Polar residues" evidence="1">
    <location>
        <begin position="327"/>
        <end position="344"/>
    </location>
</feature>
<reference evidence="2 3" key="1">
    <citation type="submission" date="2024-01" db="EMBL/GenBank/DDBJ databases">
        <title>Complete genome of Cladobotryum mycophilum ATHUM6906.</title>
        <authorList>
            <person name="Christinaki A.C."/>
            <person name="Myridakis A.I."/>
            <person name="Kouvelis V.N."/>
        </authorList>
    </citation>
    <scope>NUCLEOTIDE SEQUENCE [LARGE SCALE GENOMIC DNA]</scope>
    <source>
        <strain evidence="2 3">ATHUM6906</strain>
    </source>
</reference>
<dbReference type="Proteomes" id="UP001338125">
    <property type="component" value="Unassembled WGS sequence"/>
</dbReference>
<dbReference type="PANTHER" id="PTHR38166">
    <property type="entry name" value="C2H2-TYPE DOMAIN-CONTAINING PROTEIN-RELATED"/>
    <property type="match status" value="1"/>
</dbReference>